<protein>
    <submittedName>
        <fullName evidence="9">ABC transporter permease</fullName>
    </submittedName>
</protein>
<dbReference type="PANTHER" id="PTHR30151:SF20">
    <property type="entry name" value="ABC TRANSPORTER PERMEASE PROTEIN HI_0355-RELATED"/>
    <property type="match status" value="1"/>
</dbReference>
<feature type="transmembrane region" description="Helical" evidence="7">
    <location>
        <begin position="12"/>
        <end position="29"/>
    </location>
</feature>
<feature type="domain" description="ABC transmembrane type-1" evidence="8">
    <location>
        <begin position="57"/>
        <end position="241"/>
    </location>
</feature>
<dbReference type="Proteomes" id="UP000178930">
    <property type="component" value="Unassembled WGS sequence"/>
</dbReference>
<feature type="transmembrane region" description="Helical" evidence="7">
    <location>
        <begin position="61"/>
        <end position="83"/>
    </location>
</feature>
<evidence type="ECO:0000256" key="3">
    <source>
        <dbReference type="ARBA" id="ARBA00022475"/>
    </source>
</evidence>
<gene>
    <name evidence="9" type="ORF">A2729_00770</name>
</gene>
<proteinExistence type="inferred from homology"/>
<dbReference type="Pfam" id="PF00528">
    <property type="entry name" value="BPD_transp_1"/>
    <property type="match status" value="1"/>
</dbReference>
<keyword evidence="6 7" id="KW-0472">Membrane</keyword>
<dbReference type="CDD" id="cd06261">
    <property type="entry name" value="TM_PBP2"/>
    <property type="match status" value="1"/>
</dbReference>
<dbReference type="GO" id="GO:0055085">
    <property type="term" value="P:transmembrane transport"/>
    <property type="evidence" value="ECO:0007669"/>
    <property type="project" value="InterPro"/>
</dbReference>
<feature type="transmembrane region" description="Helical" evidence="7">
    <location>
        <begin position="35"/>
        <end position="54"/>
    </location>
</feature>
<comment type="subcellular location">
    <subcellularLocation>
        <location evidence="1 7">Cell membrane</location>
        <topology evidence="1 7">Multi-pass membrane protein</topology>
    </subcellularLocation>
</comment>
<dbReference type="EMBL" id="MHIB01000030">
    <property type="protein sequence ID" value="OGY43786.1"/>
    <property type="molecule type" value="Genomic_DNA"/>
</dbReference>
<evidence type="ECO:0000256" key="5">
    <source>
        <dbReference type="ARBA" id="ARBA00022989"/>
    </source>
</evidence>
<dbReference type="Gene3D" id="1.10.3720.10">
    <property type="entry name" value="MetI-like"/>
    <property type="match status" value="1"/>
</dbReference>
<keyword evidence="2 7" id="KW-0813">Transport</keyword>
<reference evidence="9 10" key="1">
    <citation type="journal article" date="2016" name="Nat. Commun.">
        <title>Thousands of microbial genomes shed light on interconnected biogeochemical processes in an aquifer system.</title>
        <authorList>
            <person name="Anantharaman K."/>
            <person name="Brown C.T."/>
            <person name="Hug L.A."/>
            <person name="Sharon I."/>
            <person name="Castelle C.J."/>
            <person name="Probst A.J."/>
            <person name="Thomas B.C."/>
            <person name="Singh A."/>
            <person name="Wilkins M.J."/>
            <person name="Karaoz U."/>
            <person name="Brodie E.L."/>
            <person name="Williams K.H."/>
            <person name="Hubbard S.S."/>
            <person name="Banfield J.F."/>
        </authorList>
    </citation>
    <scope>NUCLEOTIDE SEQUENCE [LARGE SCALE GENOMIC DNA]</scope>
</reference>
<evidence type="ECO:0000256" key="1">
    <source>
        <dbReference type="ARBA" id="ARBA00004651"/>
    </source>
</evidence>
<organism evidence="9 10">
    <name type="scientific">Candidatus Buchananbacteria bacterium RIFCSPHIGHO2_01_FULL_39_14</name>
    <dbReference type="NCBI Taxonomy" id="1797532"/>
    <lineage>
        <taxon>Bacteria</taxon>
        <taxon>Candidatus Buchananiibacteriota</taxon>
    </lineage>
</organism>
<dbReference type="InterPro" id="IPR000515">
    <property type="entry name" value="MetI-like"/>
</dbReference>
<keyword evidence="3" id="KW-1003">Cell membrane</keyword>
<dbReference type="STRING" id="1797532.A2729_00770"/>
<evidence type="ECO:0000256" key="2">
    <source>
        <dbReference type="ARBA" id="ARBA00022448"/>
    </source>
</evidence>
<comment type="similarity">
    <text evidence="7">Belongs to the binding-protein-dependent transport system permease family.</text>
</comment>
<name>A0A1G1XW08_9BACT</name>
<dbReference type="InterPro" id="IPR035906">
    <property type="entry name" value="MetI-like_sf"/>
</dbReference>
<accession>A0A1G1XW08</accession>
<feature type="transmembrane region" description="Helical" evidence="7">
    <location>
        <begin position="219"/>
        <end position="240"/>
    </location>
</feature>
<feature type="transmembrane region" description="Helical" evidence="7">
    <location>
        <begin position="95"/>
        <end position="115"/>
    </location>
</feature>
<sequence length="250" mass="27598">MKIKLKRTLTPVFVSLGVLVIWEFIVSITNYPEYLLPRPIVIFSALIANFNSLLYHTGITLFEAMVGFVIANILAFFIAVIFTHSKTIEAGFHPFVIALQTTPIIAMAPLLVLWFGSDIGSKIAAAALVSFFPTIVNGVKGLETIDEEALDLFKSFSATRRQIFAKLRLPNSLPFFFQALKTSAALSVIGAIVGEFVGANRGIGYIILTSTYHMETVKMFTAIIMSAVAGMLFFGIVSIIEKKIVFWQKF</sequence>
<keyword evidence="4 7" id="KW-0812">Transmembrane</keyword>
<dbReference type="GO" id="GO:0005886">
    <property type="term" value="C:plasma membrane"/>
    <property type="evidence" value="ECO:0007669"/>
    <property type="project" value="UniProtKB-SubCell"/>
</dbReference>
<dbReference type="PROSITE" id="PS50928">
    <property type="entry name" value="ABC_TM1"/>
    <property type="match status" value="1"/>
</dbReference>
<comment type="caution">
    <text evidence="9">The sequence shown here is derived from an EMBL/GenBank/DDBJ whole genome shotgun (WGS) entry which is preliminary data.</text>
</comment>
<dbReference type="PANTHER" id="PTHR30151">
    <property type="entry name" value="ALKANE SULFONATE ABC TRANSPORTER-RELATED, MEMBRANE SUBUNIT"/>
    <property type="match status" value="1"/>
</dbReference>
<evidence type="ECO:0000256" key="6">
    <source>
        <dbReference type="ARBA" id="ARBA00023136"/>
    </source>
</evidence>
<evidence type="ECO:0000313" key="10">
    <source>
        <dbReference type="Proteomes" id="UP000178930"/>
    </source>
</evidence>
<evidence type="ECO:0000259" key="8">
    <source>
        <dbReference type="PROSITE" id="PS50928"/>
    </source>
</evidence>
<keyword evidence="5 7" id="KW-1133">Transmembrane helix</keyword>
<evidence type="ECO:0000313" key="9">
    <source>
        <dbReference type="EMBL" id="OGY43786.1"/>
    </source>
</evidence>
<evidence type="ECO:0000256" key="7">
    <source>
        <dbReference type="RuleBase" id="RU363032"/>
    </source>
</evidence>
<evidence type="ECO:0000256" key="4">
    <source>
        <dbReference type="ARBA" id="ARBA00022692"/>
    </source>
</evidence>
<dbReference type="AlphaFoldDB" id="A0A1G1XW08"/>
<dbReference type="SUPFAM" id="SSF161098">
    <property type="entry name" value="MetI-like"/>
    <property type="match status" value="1"/>
</dbReference>
<feature type="transmembrane region" description="Helical" evidence="7">
    <location>
        <begin position="175"/>
        <end position="199"/>
    </location>
</feature>